<organism evidence="1 2">
    <name type="scientific">Fragilariopsis cylindrus CCMP1102</name>
    <dbReference type="NCBI Taxonomy" id="635003"/>
    <lineage>
        <taxon>Eukaryota</taxon>
        <taxon>Sar</taxon>
        <taxon>Stramenopiles</taxon>
        <taxon>Ochrophyta</taxon>
        <taxon>Bacillariophyta</taxon>
        <taxon>Bacillariophyceae</taxon>
        <taxon>Bacillariophycidae</taxon>
        <taxon>Bacillariales</taxon>
        <taxon>Bacillariaceae</taxon>
        <taxon>Fragilariopsis</taxon>
    </lineage>
</organism>
<dbReference type="AlphaFoldDB" id="A0A1E7G033"/>
<keyword evidence="2" id="KW-1185">Reference proteome</keyword>
<name>A0A1E7G033_9STRA</name>
<dbReference type="KEGG" id="fcy:FRACYDRAFT_267534"/>
<dbReference type="EMBL" id="KV784353">
    <property type="protein sequence ID" value="OEU23433.1"/>
    <property type="molecule type" value="Genomic_DNA"/>
</dbReference>
<dbReference type="Proteomes" id="UP000095751">
    <property type="component" value="Unassembled WGS sequence"/>
</dbReference>
<reference evidence="1 2" key="1">
    <citation type="submission" date="2016-09" db="EMBL/GenBank/DDBJ databases">
        <title>Extensive genetic diversity and differential bi-allelic expression allows diatom success in the polar Southern Ocean.</title>
        <authorList>
            <consortium name="DOE Joint Genome Institute"/>
            <person name="Mock T."/>
            <person name="Otillar R.P."/>
            <person name="Strauss J."/>
            <person name="Dupont C."/>
            <person name="Frickenhaus S."/>
            <person name="Maumus F."/>
            <person name="Mcmullan M."/>
            <person name="Sanges R."/>
            <person name="Schmutz J."/>
            <person name="Toseland A."/>
            <person name="Valas R."/>
            <person name="Veluchamy A."/>
            <person name="Ward B.J."/>
            <person name="Allen A."/>
            <person name="Barry K."/>
            <person name="Falciatore A."/>
            <person name="Ferrante M."/>
            <person name="Fortunato A.E."/>
            <person name="Gloeckner G."/>
            <person name="Gruber A."/>
            <person name="Hipkin R."/>
            <person name="Janech M."/>
            <person name="Kroth P."/>
            <person name="Leese F."/>
            <person name="Lindquist E."/>
            <person name="Lyon B.R."/>
            <person name="Martin J."/>
            <person name="Mayer C."/>
            <person name="Parker M."/>
            <person name="Quesneville H."/>
            <person name="Raymond J."/>
            <person name="Uhlig C."/>
            <person name="Valentin K.U."/>
            <person name="Worden A.Z."/>
            <person name="Armbrust E.V."/>
            <person name="Bowler C."/>
            <person name="Green B."/>
            <person name="Moulton V."/>
            <person name="Van Oosterhout C."/>
            <person name="Grigoriev I."/>
        </authorList>
    </citation>
    <scope>NUCLEOTIDE SEQUENCE [LARGE SCALE GENOMIC DNA]</scope>
    <source>
        <strain evidence="1 2">CCMP1102</strain>
    </source>
</reference>
<evidence type="ECO:0000313" key="2">
    <source>
        <dbReference type="Proteomes" id="UP000095751"/>
    </source>
</evidence>
<gene>
    <name evidence="1" type="ORF">FRACYDRAFT_267534</name>
</gene>
<dbReference type="InParanoid" id="A0A1E7G033"/>
<evidence type="ECO:0000313" key="1">
    <source>
        <dbReference type="EMBL" id="OEU23433.1"/>
    </source>
</evidence>
<accession>A0A1E7G033</accession>
<proteinExistence type="predicted"/>
<sequence length="87" mass="9708">MMVMIQRNKVLYSSSMIAIITIVVLFALTSLAITTTEARLQGSGGDGSSNRIVSKLSLTEKEKENDDLQQHAKFLKLMIITKHLRET</sequence>
<protein>
    <submittedName>
        <fullName evidence="1">Uncharacterized protein</fullName>
    </submittedName>
</protein>